<dbReference type="AlphaFoldDB" id="A0A2W7ICM8"/>
<organism evidence="1 2">
    <name type="scientific">Mesonia algae</name>
    <dbReference type="NCBI Taxonomy" id="213248"/>
    <lineage>
        <taxon>Bacteria</taxon>
        <taxon>Pseudomonadati</taxon>
        <taxon>Bacteroidota</taxon>
        <taxon>Flavobacteriia</taxon>
        <taxon>Flavobacteriales</taxon>
        <taxon>Flavobacteriaceae</taxon>
        <taxon>Mesonia</taxon>
    </lineage>
</organism>
<gene>
    <name evidence="1" type="ORF">LX95_00184</name>
</gene>
<accession>A0A2W7ICM8</accession>
<comment type="caution">
    <text evidence="1">The sequence shown here is derived from an EMBL/GenBank/DDBJ whole genome shotgun (WGS) entry which is preliminary data.</text>
</comment>
<sequence length="271" mass="31616">MKTTPLIVILLSVLLMSCNDKKESKLEEKTSKSFKNKGHELVSTMVNEVGDYQTLLDKEDVVYTYTYTTADGKSDISTEKYIFDGELSYGSYEHHERTFPDLEGQIEQGFDGDEYWLKHNGEVVQDEKRLKKVAFNRPTNFYWFAMFQKLLDSSVNYEFVKEETINEAEYDIVKITFNSDDNQPTDIYQLYINKETSMVDQFLFTVADFGVIETPYLMILDYDEVDGMLIPAKRTYKKSTWDAAITEGPWTTVNWTNIQFNNDLSKEVFKK</sequence>
<evidence type="ECO:0000313" key="1">
    <source>
        <dbReference type="EMBL" id="PZW43858.1"/>
    </source>
</evidence>
<evidence type="ECO:0000313" key="2">
    <source>
        <dbReference type="Proteomes" id="UP000249542"/>
    </source>
</evidence>
<reference evidence="1 2" key="1">
    <citation type="submission" date="2018-06" db="EMBL/GenBank/DDBJ databases">
        <title>Genomic Encyclopedia of Archaeal and Bacterial Type Strains, Phase II (KMG-II): from individual species to whole genera.</title>
        <authorList>
            <person name="Goeker M."/>
        </authorList>
    </citation>
    <scope>NUCLEOTIDE SEQUENCE [LARGE SCALE GENOMIC DNA]</scope>
    <source>
        <strain evidence="1 2">DSM 15361</strain>
    </source>
</reference>
<dbReference type="EMBL" id="QKYV01000001">
    <property type="protein sequence ID" value="PZW43858.1"/>
    <property type="molecule type" value="Genomic_DNA"/>
</dbReference>
<dbReference type="RefSeq" id="WP_245924702.1">
    <property type="nucleotide sequence ID" value="NZ_QKYV01000001.1"/>
</dbReference>
<dbReference type="Proteomes" id="UP000249542">
    <property type="component" value="Unassembled WGS sequence"/>
</dbReference>
<dbReference type="PROSITE" id="PS51257">
    <property type="entry name" value="PROKAR_LIPOPROTEIN"/>
    <property type="match status" value="1"/>
</dbReference>
<name>A0A2W7ICM8_9FLAO</name>
<keyword evidence="2" id="KW-1185">Reference proteome</keyword>
<protein>
    <submittedName>
        <fullName evidence="1">Uncharacterized protein</fullName>
    </submittedName>
</protein>
<proteinExistence type="predicted"/>